<dbReference type="PANTHER" id="PTHR47611">
    <property type="entry name" value="HAT DIMERISATION DOMAIN, C-TERMINAL"/>
    <property type="match status" value="1"/>
</dbReference>
<comment type="caution">
    <text evidence="2">The sequence shown here is derived from an EMBL/GenBank/DDBJ whole genome shotgun (WGS) entry which is preliminary data.</text>
</comment>
<dbReference type="EMBL" id="JAOPHQ010002307">
    <property type="protein sequence ID" value="KAK0147408.1"/>
    <property type="molecule type" value="Genomic_DNA"/>
</dbReference>
<feature type="domain" description="HAT C-terminal dimerisation" evidence="1">
    <location>
        <begin position="44"/>
        <end position="103"/>
    </location>
</feature>
<dbReference type="AlphaFoldDB" id="A0AA47P4K3"/>
<dbReference type="PANTHER" id="PTHR47611:SF3">
    <property type="entry name" value="HAT C-TERMINAL DIMERISATION DOMAIN-CONTAINING PROTEIN"/>
    <property type="match status" value="1"/>
</dbReference>
<dbReference type="SUPFAM" id="SSF53098">
    <property type="entry name" value="Ribonuclease H-like"/>
    <property type="match status" value="1"/>
</dbReference>
<organism evidence="2 3">
    <name type="scientific">Merluccius polli</name>
    <name type="common">Benguela hake</name>
    <name type="synonym">Merluccius cadenati</name>
    <dbReference type="NCBI Taxonomy" id="89951"/>
    <lineage>
        <taxon>Eukaryota</taxon>
        <taxon>Metazoa</taxon>
        <taxon>Chordata</taxon>
        <taxon>Craniata</taxon>
        <taxon>Vertebrata</taxon>
        <taxon>Euteleostomi</taxon>
        <taxon>Actinopterygii</taxon>
        <taxon>Neopterygii</taxon>
        <taxon>Teleostei</taxon>
        <taxon>Neoteleostei</taxon>
        <taxon>Acanthomorphata</taxon>
        <taxon>Zeiogadaria</taxon>
        <taxon>Gadariae</taxon>
        <taxon>Gadiformes</taxon>
        <taxon>Gadoidei</taxon>
        <taxon>Merlucciidae</taxon>
        <taxon>Merluccius</taxon>
    </lineage>
</organism>
<reference evidence="2" key="1">
    <citation type="journal article" date="2023" name="Front. Mar. Sci.">
        <title>A new Merluccius polli reference genome to investigate the effects of global change in West African waters.</title>
        <authorList>
            <person name="Mateo J.L."/>
            <person name="Blanco-Fernandez C."/>
            <person name="Garcia-Vazquez E."/>
            <person name="Machado-Schiaffino G."/>
        </authorList>
    </citation>
    <scope>NUCLEOTIDE SEQUENCE</scope>
    <source>
        <strain evidence="2">C29</strain>
        <tissue evidence="2">Fin</tissue>
    </source>
</reference>
<gene>
    <name evidence="2" type="primary">ZBED1_32</name>
    <name evidence="2" type="ORF">N1851_013134</name>
</gene>
<accession>A0AA47P4K3</accession>
<evidence type="ECO:0000259" key="1">
    <source>
        <dbReference type="Pfam" id="PF05699"/>
    </source>
</evidence>
<dbReference type="Pfam" id="PF05699">
    <property type="entry name" value="Dimer_Tnp_hAT"/>
    <property type="match status" value="1"/>
</dbReference>
<evidence type="ECO:0000313" key="2">
    <source>
        <dbReference type="EMBL" id="KAK0147408.1"/>
    </source>
</evidence>
<keyword evidence="3" id="KW-1185">Reference proteome</keyword>
<dbReference type="GO" id="GO:0046983">
    <property type="term" value="F:protein dimerization activity"/>
    <property type="evidence" value="ECO:0007669"/>
    <property type="project" value="InterPro"/>
</dbReference>
<name>A0AA47P4K3_MERPO</name>
<dbReference type="InterPro" id="IPR008906">
    <property type="entry name" value="HATC_C_dom"/>
</dbReference>
<protein>
    <submittedName>
        <fullName evidence="2">Zinc finger BED domain-containing protein 1</fullName>
    </submittedName>
</protein>
<sequence length="113" mass="12400">MPLSAEEEPPSTSTKRKRSLGSFFKTKAVPASSTVQLEDTIKAELDNYLITPTIDGEQDPLAWWRVHNVNFPWLSKLARKYLCIPATSAPSERLFSASGNIVTSACKSEASKG</sequence>
<dbReference type="InterPro" id="IPR012337">
    <property type="entry name" value="RNaseH-like_sf"/>
</dbReference>
<proteinExistence type="predicted"/>
<dbReference type="Proteomes" id="UP001174136">
    <property type="component" value="Unassembled WGS sequence"/>
</dbReference>
<evidence type="ECO:0000313" key="3">
    <source>
        <dbReference type="Proteomes" id="UP001174136"/>
    </source>
</evidence>